<dbReference type="AlphaFoldDB" id="A0A0F9TFH3"/>
<organism evidence="1">
    <name type="scientific">marine sediment metagenome</name>
    <dbReference type="NCBI Taxonomy" id="412755"/>
    <lineage>
        <taxon>unclassified sequences</taxon>
        <taxon>metagenomes</taxon>
        <taxon>ecological metagenomes</taxon>
    </lineage>
</organism>
<evidence type="ECO:0000313" key="1">
    <source>
        <dbReference type="EMBL" id="KKN79975.1"/>
    </source>
</evidence>
<comment type="caution">
    <text evidence="1">The sequence shown here is derived from an EMBL/GenBank/DDBJ whole genome shotgun (WGS) entry which is preliminary data.</text>
</comment>
<protein>
    <submittedName>
        <fullName evidence="1">Uncharacterized protein</fullName>
    </submittedName>
</protein>
<reference evidence="1" key="1">
    <citation type="journal article" date="2015" name="Nature">
        <title>Complex archaea that bridge the gap between prokaryotes and eukaryotes.</title>
        <authorList>
            <person name="Spang A."/>
            <person name="Saw J.H."/>
            <person name="Jorgensen S.L."/>
            <person name="Zaremba-Niedzwiedzka K."/>
            <person name="Martijn J."/>
            <person name="Lind A.E."/>
            <person name="van Eijk R."/>
            <person name="Schleper C."/>
            <person name="Guy L."/>
            <person name="Ettema T.J."/>
        </authorList>
    </citation>
    <scope>NUCLEOTIDE SEQUENCE</scope>
</reference>
<name>A0A0F9TFH3_9ZZZZ</name>
<sequence>MTDDLVETRQGFYWGDVEVMRHIVNMDGSRVLFVSAPRSNLRIKISPAGLIESETNHRDLAPEGEAKTLRRWWSSIKSRQWWSSWYGGTGDKPKEVGSDYAVTGFSAVKESKDSPRHQTFEMLTDEAKAKGRWWVSWWGREYGFKLHLPWWVSGERLGTPWVDGERLGAPDVIFQTEICAAVLANSKEEARAVITDAHDDGEAGIVEWRFAEPRPVDWSPFCDRFPRADWMQWPEEERR</sequence>
<proteinExistence type="predicted"/>
<accession>A0A0F9TFH3</accession>
<gene>
    <name evidence="1" type="ORF">LCGC14_0334830</name>
</gene>
<dbReference type="EMBL" id="LAZR01000239">
    <property type="protein sequence ID" value="KKN79975.1"/>
    <property type="molecule type" value="Genomic_DNA"/>
</dbReference>